<dbReference type="AlphaFoldDB" id="A0A5M6D5G4"/>
<sequence length="414" mass="45891">MSDGRYHLFDAYGVEMEYMLVDRQTLEVRPVADRLLALIGGAATTSDCELGPVTLSNELTAHVVELKCTRPIKSLDGFATLAGDAIRSIQQVLDQLQLSLLPTAMHPWMDPTSQTVLWPHENHEIYQAFDRIFDCRSHGWANVQSVHLNLPFADDQEFGRLHSAVRLILPILPALAASSPIVDGQLTTVRDNRLQHYSGHCRRLPSLVGDVIPEPLGTEREYRRQILSRIGAEIRPHDPDQVLQEDFLNARGAIARFDRGSIEIRVMDVQECPAADMAICALVIAVLRTLVLDPKSVPVDQRNRIPTRTLRSILDAVIRDAENASIDDREFLNAFGMGGSECRAGELWRVLLERLAGTNASLDPHVPALQVILEQGTLASRIANAVGDASGAAALRPVYRRLADCLRDGRMFEP</sequence>
<dbReference type="Pfam" id="PF04107">
    <property type="entry name" value="GCS2"/>
    <property type="match status" value="1"/>
</dbReference>
<keyword evidence="1" id="KW-0436">Ligase</keyword>
<organism evidence="1 2">
    <name type="scientific">Roseiconus nitratireducens</name>
    <dbReference type="NCBI Taxonomy" id="2605748"/>
    <lineage>
        <taxon>Bacteria</taxon>
        <taxon>Pseudomonadati</taxon>
        <taxon>Planctomycetota</taxon>
        <taxon>Planctomycetia</taxon>
        <taxon>Pirellulales</taxon>
        <taxon>Pirellulaceae</taxon>
        <taxon>Roseiconus</taxon>
    </lineage>
</organism>
<dbReference type="GO" id="GO:0042398">
    <property type="term" value="P:modified amino acid biosynthetic process"/>
    <property type="evidence" value="ECO:0007669"/>
    <property type="project" value="InterPro"/>
</dbReference>
<protein>
    <submittedName>
        <fullName evidence="1">Glutamate--cysteine ligase</fullName>
    </submittedName>
</protein>
<dbReference type="InterPro" id="IPR014746">
    <property type="entry name" value="Gln_synth/guanido_kin_cat_dom"/>
</dbReference>
<reference evidence="1 2" key="1">
    <citation type="submission" date="2019-08" db="EMBL/GenBank/DDBJ databases">
        <authorList>
            <person name="Dhanesh K."/>
            <person name="Kumar G."/>
            <person name="Sasikala C."/>
            <person name="Venkata Ramana C."/>
        </authorList>
    </citation>
    <scope>NUCLEOTIDE SEQUENCE [LARGE SCALE GENOMIC DNA]</scope>
    <source>
        <strain evidence="1 2">JC645</strain>
    </source>
</reference>
<dbReference type="SUPFAM" id="SSF55931">
    <property type="entry name" value="Glutamine synthetase/guanido kinase"/>
    <property type="match status" value="1"/>
</dbReference>
<accession>A0A5M6D5G4</accession>
<dbReference type="InterPro" id="IPR050141">
    <property type="entry name" value="GCL_type2/YbdK_subfam"/>
</dbReference>
<dbReference type="RefSeq" id="WP_150077554.1">
    <property type="nucleotide sequence ID" value="NZ_VWOX01000009.1"/>
</dbReference>
<dbReference type="Proteomes" id="UP000324479">
    <property type="component" value="Unassembled WGS sequence"/>
</dbReference>
<evidence type="ECO:0000313" key="1">
    <source>
        <dbReference type="EMBL" id="KAA5541820.1"/>
    </source>
</evidence>
<gene>
    <name evidence="1" type="ORF">FYK55_16565</name>
</gene>
<dbReference type="EMBL" id="VWOX01000009">
    <property type="protein sequence ID" value="KAA5541820.1"/>
    <property type="molecule type" value="Genomic_DNA"/>
</dbReference>
<proteinExistence type="predicted"/>
<dbReference type="InterPro" id="IPR006336">
    <property type="entry name" value="GCS2"/>
</dbReference>
<dbReference type="PANTHER" id="PTHR36510">
    <property type="entry name" value="GLUTAMATE--CYSTEINE LIGASE 2-RELATED"/>
    <property type="match status" value="1"/>
</dbReference>
<name>A0A5M6D5G4_9BACT</name>
<dbReference type="Gene3D" id="3.30.590.20">
    <property type="match status" value="1"/>
</dbReference>
<evidence type="ECO:0000313" key="2">
    <source>
        <dbReference type="Proteomes" id="UP000324479"/>
    </source>
</evidence>
<dbReference type="GO" id="GO:0004357">
    <property type="term" value="F:glutamate-cysteine ligase activity"/>
    <property type="evidence" value="ECO:0007669"/>
    <property type="project" value="InterPro"/>
</dbReference>
<comment type="caution">
    <text evidence="1">The sequence shown here is derived from an EMBL/GenBank/DDBJ whole genome shotgun (WGS) entry which is preliminary data.</text>
</comment>
<keyword evidence="2" id="KW-1185">Reference proteome</keyword>
<dbReference type="PANTHER" id="PTHR36510:SF1">
    <property type="entry name" value="GLUTAMATE--CYSTEINE LIGASE 2-RELATED"/>
    <property type="match status" value="1"/>
</dbReference>